<feature type="domain" description="VOC" evidence="1">
    <location>
        <begin position="6"/>
        <end position="126"/>
    </location>
</feature>
<dbReference type="InterPro" id="IPR004360">
    <property type="entry name" value="Glyas_Fos-R_dOase_dom"/>
</dbReference>
<protein>
    <submittedName>
        <fullName evidence="2">PhnB protein</fullName>
    </submittedName>
</protein>
<comment type="caution">
    <text evidence="2">The sequence shown here is derived from an EMBL/GenBank/DDBJ whole genome shotgun (WGS) entry which is preliminary data.</text>
</comment>
<sequence>MTEMTQRVYAGMVVKDTKTALALYEKAFGARLGDVMEHDGAVLHASFELQGNTVFINDDLEMMPRRMHDGVQSVGFYVYFDDVDAAHKQAVDAGCEGLNEPSDMFWGDRTSVVKDPFGYVWTLAQQVRQMTPEEMEEARKAEGW</sequence>
<name>A0A840I4T5_9PROT</name>
<evidence type="ECO:0000313" key="3">
    <source>
        <dbReference type="Proteomes" id="UP000563524"/>
    </source>
</evidence>
<evidence type="ECO:0000259" key="1">
    <source>
        <dbReference type="PROSITE" id="PS51819"/>
    </source>
</evidence>
<dbReference type="EMBL" id="JACHOB010000003">
    <property type="protein sequence ID" value="MBB4659372.1"/>
    <property type="molecule type" value="Genomic_DNA"/>
</dbReference>
<dbReference type="Gene3D" id="3.30.720.120">
    <property type="match status" value="1"/>
</dbReference>
<evidence type="ECO:0000313" key="2">
    <source>
        <dbReference type="EMBL" id="MBB4659372.1"/>
    </source>
</evidence>
<dbReference type="InterPro" id="IPR037523">
    <property type="entry name" value="VOC_core"/>
</dbReference>
<accession>A0A840I4T5</accession>
<proteinExistence type="predicted"/>
<organism evidence="2 3">
    <name type="scientific">Parvularcula dongshanensis</name>
    <dbReference type="NCBI Taxonomy" id="1173995"/>
    <lineage>
        <taxon>Bacteria</taxon>
        <taxon>Pseudomonadati</taxon>
        <taxon>Pseudomonadota</taxon>
        <taxon>Alphaproteobacteria</taxon>
        <taxon>Parvularculales</taxon>
        <taxon>Parvularculaceae</taxon>
        <taxon>Parvularcula</taxon>
    </lineage>
</organism>
<gene>
    <name evidence="2" type="ORF">GGQ59_001897</name>
</gene>
<dbReference type="Proteomes" id="UP000563524">
    <property type="component" value="Unassembled WGS sequence"/>
</dbReference>
<dbReference type="SUPFAM" id="SSF54593">
    <property type="entry name" value="Glyoxalase/Bleomycin resistance protein/Dihydroxybiphenyl dioxygenase"/>
    <property type="match status" value="1"/>
</dbReference>
<dbReference type="PROSITE" id="PS51819">
    <property type="entry name" value="VOC"/>
    <property type="match status" value="1"/>
</dbReference>
<reference evidence="2 3" key="1">
    <citation type="submission" date="2020-08" db="EMBL/GenBank/DDBJ databases">
        <title>Genomic Encyclopedia of Type Strains, Phase IV (KMG-IV): sequencing the most valuable type-strain genomes for metagenomic binning, comparative biology and taxonomic classification.</title>
        <authorList>
            <person name="Goeker M."/>
        </authorList>
    </citation>
    <scope>NUCLEOTIDE SEQUENCE [LARGE SCALE GENOMIC DNA]</scope>
    <source>
        <strain evidence="2 3">DSM 102850</strain>
    </source>
</reference>
<dbReference type="InterPro" id="IPR029068">
    <property type="entry name" value="Glyas_Bleomycin-R_OHBP_Dase"/>
</dbReference>
<dbReference type="Gene3D" id="3.30.720.110">
    <property type="match status" value="1"/>
</dbReference>
<dbReference type="Pfam" id="PF00903">
    <property type="entry name" value="Glyoxalase"/>
    <property type="match status" value="1"/>
</dbReference>
<dbReference type="PANTHER" id="PTHR34109">
    <property type="entry name" value="BNAUNNG04460D PROTEIN-RELATED"/>
    <property type="match status" value="1"/>
</dbReference>
<dbReference type="CDD" id="cd07246">
    <property type="entry name" value="VOC_like"/>
    <property type="match status" value="1"/>
</dbReference>
<keyword evidence="3" id="KW-1185">Reference proteome</keyword>
<dbReference type="PANTHER" id="PTHR34109:SF1">
    <property type="entry name" value="VOC DOMAIN-CONTAINING PROTEIN"/>
    <property type="match status" value="1"/>
</dbReference>
<dbReference type="AlphaFoldDB" id="A0A840I4T5"/>
<dbReference type="RefSeq" id="WP_183817887.1">
    <property type="nucleotide sequence ID" value="NZ_JACHOB010000003.1"/>
</dbReference>